<dbReference type="Gene3D" id="3.20.170.30">
    <property type="match status" value="1"/>
</dbReference>
<comment type="function">
    <text evidence="1">Catalyzes the last step of tRNA splicing, the transfer of the splice junction 2'-phosphate from ligated tRNA to NAD to produce ADP-ribose 1''-2'' cyclic phosphate.</text>
</comment>
<dbReference type="InterPro" id="IPR002745">
    <property type="entry name" value="Ptrans_KptA/Tpt1"/>
</dbReference>
<dbReference type="InterPro" id="IPR042081">
    <property type="entry name" value="RNA_2'-PTrans_C"/>
</dbReference>
<reference evidence="8" key="1">
    <citation type="submission" date="2021-01" db="EMBL/GenBank/DDBJ databases">
        <authorList>
            <person name="Corre E."/>
            <person name="Pelletier E."/>
            <person name="Niang G."/>
            <person name="Scheremetjew M."/>
            <person name="Finn R."/>
            <person name="Kale V."/>
            <person name="Holt S."/>
            <person name="Cochrane G."/>
            <person name="Meng A."/>
            <person name="Brown T."/>
            <person name="Cohen L."/>
        </authorList>
    </citation>
    <scope>NUCLEOTIDE SEQUENCE</scope>
    <source>
        <strain evidence="8">Ms1</strain>
    </source>
</reference>
<feature type="compositionally biased region" description="Basic residues" evidence="7">
    <location>
        <begin position="16"/>
        <end position="29"/>
    </location>
</feature>
<dbReference type="AlphaFoldDB" id="A0A7S1CCL2"/>
<dbReference type="PANTHER" id="PTHR12684">
    <property type="entry name" value="PUTATIVE PHOSPHOTRANSFERASE"/>
    <property type="match status" value="1"/>
</dbReference>
<dbReference type="Pfam" id="PF01885">
    <property type="entry name" value="PTS_2-RNA"/>
    <property type="match status" value="1"/>
</dbReference>
<accession>A0A7S1CCL2</accession>
<sequence length="312" mass="31302">MAGDTRGNDRDQGGGGRRRRRGARLRLGGRKGESMERRISRTMSTVLRHKAHDLGMAISEDGYMLLADLLALPVLRDAGADEAMALRIVDQDDKGRFGLLRDDARGGLLIRANQGHTLTGLNPDALLTEVTDAADAPLAVHGTKLAAWEAIRATGLSPMGRTHVHFAAGLLGSSGVISGMRSTSQVLVFLDVGRFLASGGRLWRSENNVLLTGHVAPEFFSHVTNVRTGEVMVDNRAAGGGEGVAVAAGGAGGGVGGADVVPTSGEHGGGCDGGGGDGGAGATDGSGGAATDGGYSASGSDAVAGGVGGGAS</sequence>
<keyword evidence="5" id="KW-0520">NAD</keyword>
<evidence type="ECO:0000256" key="1">
    <source>
        <dbReference type="ARBA" id="ARBA00003343"/>
    </source>
</evidence>
<dbReference type="EC" id="2.7.1.160" evidence="3"/>
<name>A0A7S1CCL2_9STRA</name>
<evidence type="ECO:0000313" key="8">
    <source>
        <dbReference type="EMBL" id="CAD8914047.1"/>
    </source>
</evidence>
<dbReference type="EMBL" id="HBFS01010578">
    <property type="protein sequence ID" value="CAD8914047.1"/>
    <property type="molecule type" value="Transcribed_RNA"/>
</dbReference>
<dbReference type="SUPFAM" id="SSF56399">
    <property type="entry name" value="ADP-ribosylation"/>
    <property type="match status" value="1"/>
</dbReference>
<dbReference type="Gene3D" id="1.10.10.970">
    <property type="entry name" value="RNA 2'-phosphotransferase, Tpt1/KptA family, N-terminal domain"/>
    <property type="match status" value="1"/>
</dbReference>
<gene>
    <name evidence="8" type="ORF">BSP0115_LOCUS7299</name>
</gene>
<evidence type="ECO:0000256" key="5">
    <source>
        <dbReference type="ARBA" id="ARBA00023027"/>
    </source>
</evidence>
<dbReference type="InterPro" id="IPR042080">
    <property type="entry name" value="RNA_2'-PTrans_N"/>
</dbReference>
<evidence type="ECO:0000256" key="3">
    <source>
        <dbReference type="ARBA" id="ARBA00012007"/>
    </source>
</evidence>
<evidence type="ECO:0000256" key="6">
    <source>
        <dbReference type="ARBA" id="ARBA00047949"/>
    </source>
</evidence>
<keyword evidence="4" id="KW-0808">Transferase</keyword>
<proteinExistence type="inferred from homology"/>
<comment type="similarity">
    <text evidence="2">Belongs to the KptA/TPT1 family.</text>
</comment>
<dbReference type="GO" id="GO:0000215">
    <property type="term" value="F:tRNA 2'-phosphotransferase activity"/>
    <property type="evidence" value="ECO:0007669"/>
    <property type="project" value="UniProtKB-EC"/>
</dbReference>
<feature type="compositionally biased region" description="Basic and acidic residues" evidence="7">
    <location>
        <begin position="1"/>
        <end position="12"/>
    </location>
</feature>
<dbReference type="PANTHER" id="PTHR12684:SF2">
    <property type="entry name" value="TRNA 2'-PHOSPHOTRANSFERASE 1"/>
    <property type="match status" value="1"/>
</dbReference>
<protein>
    <recommendedName>
        <fullName evidence="3">2'-phosphotransferase</fullName>
        <ecNumber evidence="3">2.7.1.160</ecNumber>
    </recommendedName>
</protein>
<evidence type="ECO:0000256" key="4">
    <source>
        <dbReference type="ARBA" id="ARBA00022679"/>
    </source>
</evidence>
<evidence type="ECO:0000256" key="7">
    <source>
        <dbReference type="SAM" id="MobiDB-lite"/>
    </source>
</evidence>
<feature type="compositionally biased region" description="Gly residues" evidence="7">
    <location>
        <begin position="266"/>
        <end position="291"/>
    </location>
</feature>
<feature type="region of interest" description="Disordered" evidence="7">
    <location>
        <begin position="1"/>
        <end position="35"/>
    </location>
</feature>
<feature type="region of interest" description="Disordered" evidence="7">
    <location>
        <begin position="259"/>
        <end position="312"/>
    </location>
</feature>
<organism evidence="8">
    <name type="scientific">Bicosoecida sp. CB-2014</name>
    <dbReference type="NCBI Taxonomy" id="1486930"/>
    <lineage>
        <taxon>Eukaryota</taxon>
        <taxon>Sar</taxon>
        <taxon>Stramenopiles</taxon>
        <taxon>Bigyra</taxon>
        <taxon>Opalozoa</taxon>
        <taxon>Bicosoecida</taxon>
    </lineage>
</organism>
<dbReference type="GO" id="GO:0006388">
    <property type="term" value="P:tRNA splicing, via endonucleolytic cleavage and ligation"/>
    <property type="evidence" value="ECO:0007669"/>
    <property type="project" value="TreeGrafter"/>
</dbReference>
<evidence type="ECO:0000256" key="2">
    <source>
        <dbReference type="ARBA" id="ARBA00009836"/>
    </source>
</evidence>
<comment type="catalytic activity">
    <reaction evidence="6">
        <text>2'-phospho-[ligated tRNA] + NAD(+) = mature tRNA + ADP-alpha-D-ribose 1'',2''-cyclic phosphate + nicotinamide</text>
        <dbReference type="Rhea" id="RHEA:23324"/>
        <dbReference type="Rhea" id="RHEA-COMP:11106"/>
        <dbReference type="Rhea" id="RHEA-COMP:11107"/>
        <dbReference type="ChEBI" id="CHEBI:17154"/>
        <dbReference type="ChEBI" id="CHEBI:57540"/>
        <dbReference type="ChEBI" id="CHEBI:76596"/>
        <dbReference type="ChEBI" id="CHEBI:82883"/>
        <dbReference type="ChEBI" id="CHEBI:85027"/>
        <dbReference type="EC" id="2.7.1.160"/>
    </reaction>
</comment>
<feature type="compositionally biased region" description="Low complexity" evidence="7">
    <location>
        <begin position="292"/>
        <end position="304"/>
    </location>
</feature>